<proteinExistence type="predicted"/>
<dbReference type="EMBL" id="CP002525">
    <property type="protein sequence ID" value="ADX98105.1"/>
    <property type="molecule type" value="Genomic_DNA"/>
</dbReference>
<dbReference type="Proteomes" id="UP000007484">
    <property type="component" value="Chromosome"/>
</dbReference>
<accession>F0QRI5</accession>
<evidence type="ECO:0000313" key="1">
    <source>
        <dbReference type="EMBL" id="ADX98105.1"/>
    </source>
</evidence>
<dbReference type="RefSeq" id="WP_013609958.1">
    <property type="nucleotide sequence ID" value="NC_015155.1"/>
</dbReference>
<keyword evidence="2" id="KW-1185">Reference proteome</keyword>
<dbReference type="KEGG" id="mss:MSU_0573"/>
<dbReference type="AlphaFoldDB" id="F0QRI5"/>
<dbReference type="HOGENOM" id="CLU_1609017_0_0_14"/>
<sequence length="165" mass="18779">MFKAIHIALISGGGLALSGTSYGVFTALKNKDAVSIAKFVYKKDGIRNELCEEWFESWGYYDWKKDITYPDTCFSLGTEETSSDSEGKPIYWLEIDNKKVETILKSYGLFGNERGVESNNEQIWTINKENKELTCKKIVPSGNEINQKEKTKIVCREKINSNPSR</sequence>
<gene>
    <name evidence="1" type="ordered locus">MSU_0573</name>
</gene>
<protein>
    <submittedName>
        <fullName evidence="1">Uncharacterized protein</fullName>
    </submittedName>
</protein>
<name>F0QRI5_MYCSL</name>
<reference evidence="1 2" key="1">
    <citation type="journal article" date="2011" name="J. Bacteriol.">
        <title>Complete genome sequences of two hemotropic Mycoplasmas, Mycoplasma haemofelis strain Ohio2 and Mycoplasma suis strain Illinois.</title>
        <authorList>
            <person name="Messick J.B."/>
            <person name="Santos A.P."/>
            <person name="Guimaraes A.M."/>
        </authorList>
    </citation>
    <scope>NUCLEOTIDE SEQUENCE [LARGE SCALE GENOMIC DNA]</scope>
    <source>
        <strain evidence="1 2">Illinois</strain>
    </source>
</reference>
<organism evidence="1 2">
    <name type="scientific">Mycoplasma suis (strain Illinois)</name>
    <dbReference type="NCBI Taxonomy" id="768700"/>
    <lineage>
        <taxon>Bacteria</taxon>
        <taxon>Bacillati</taxon>
        <taxon>Mycoplasmatota</taxon>
        <taxon>Mollicutes</taxon>
        <taxon>Mycoplasmataceae</taxon>
        <taxon>Mycoplasma</taxon>
    </lineage>
</organism>
<evidence type="ECO:0000313" key="2">
    <source>
        <dbReference type="Proteomes" id="UP000007484"/>
    </source>
</evidence>